<dbReference type="AlphaFoldDB" id="A0A4Y7KBX1"/>
<evidence type="ECO:0000313" key="2">
    <source>
        <dbReference type="Proteomes" id="UP000316621"/>
    </source>
</evidence>
<sequence length="77" mass="8133">MPVMEKLKMFVAQEPVVAASCLLAGVGPQETNWVSGGCIASRGDNFAPHKVVLLIKHRTVTSSSLTDAGGNQSPKIR</sequence>
<reference evidence="1 2" key="1">
    <citation type="journal article" date="2018" name="Science">
        <title>The opium poppy genome and morphinan production.</title>
        <authorList>
            <person name="Guo L."/>
            <person name="Winzer T."/>
            <person name="Yang X."/>
            <person name="Li Y."/>
            <person name="Ning Z."/>
            <person name="He Z."/>
            <person name="Teodor R."/>
            <person name="Lu Y."/>
            <person name="Bowser T.A."/>
            <person name="Graham I.A."/>
            <person name="Ye K."/>
        </authorList>
    </citation>
    <scope>NUCLEOTIDE SEQUENCE [LARGE SCALE GENOMIC DNA]</scope>
    <source>
        <strain evidence="2">cv. HN1</strain>
        <tissue evidence="1">Leaves</tissue>
    </source>
</reference>
<dbReference type="Proteomes" id="UP000316621">
    <property type="component" value="Chromosome 7"/>
</dbReference>
<protein>
    <submittedName>
        <fullName evidence="1">Uncharacterized protein</fullName>
    </submittedName>
</protein>
<keyword evidence="2" id="KW-1185">Reference proteome</keyword>
<accession>A0A4Y7KBX1</accession>
<gene>
    <name evidence="1" type="ORF">C5167_034036</name>
</gene>
<dbReference type="EMBL" id="CM010721">
    <property type="protein sequence ID" value="RZC70874.1"/>
    <property type="molecule type" value="Genomic_DNA"/>
</dbReference>
<evidence type="ECO:0000313" key="1">
    <source>
        <dbReference type="EMBL" id="RZC70874.1"/>
    </source>
</evidence>
<dbReference type="Gramene" id="RZC70874">
    <property type="protein sequence ID" value="RZC70874"/>
    <property type="gene ID" value="C5167_034036"/>
</dbReference>
<proteinExistence type="predicted"/>
<name>A0A4Y7KBX1_PAPSO</name>
<organism evidence="1 2">
    <name type="scientific">Papaver somniferum</name>
    <name type="common">Opium poppy</name>
    <dbReference type="NCBI Taxonomy" id="3469"/>
    <lineage>
        <taxon>Eukaryota</taxon>
        <taxon>Viridiplantae</taxon>
        <taxon>Streptophyta</taxon>
        <taxon>Embryophyta</taxon>
        <taxon>Tracheophyta</taxon>
        <taxon>Spermatophyta</taxon>
        <taxon>Magnoliopsida</taxon>
        <taxon>Ranunculales</taxon>
        <taxon>Papaveraceae</taxon>
        <taxon>Papaveroideae</taxon>
        <taxon>Papaver</taxon>
    </lineage>
</organism>